<evidence type="ECO:0000313" key="5">
    <source>
        <dbReference type="EMBL" id="ODP26434.1"/>
    </source>
</evidence>
<dbReference type="EMBL" id="MDER01000086">
    <property type="protein sequence ID" value="ODP26434.1"/>
    <property type="molecule type" value="Genomic_DNA"/>
</dbReference>
<dbReference type="SUPFAM" id="SSF51011">
    <property type="entry name" value="Glycosyl hydrolase domain"/>
    <property type="match status" value="1"/>
</dbReference>
<comment type="caution">
    <text evidence="5">The sequence shown here is derived from an EMBL/GenBank/DDBJ whole genome shotgun (WGS) entry which is preliminary data.</text>
</comment>
<dbReference type="Pfam" id="PF00128">
    <property type="entry name" value="Alpha-amylase"/>
    <property type="match status" value="1"/>
</dbReference>
<dbReference type="STRING" id="1886670.PTI45_04274"/>
<dbReference type="PANTHER" id="PTHR10357:SF210">
    <property type="entry name" value="MALTODEXTRIN GLUCOSIDASE"/>
    <property type="match status" value="1"/>
</dbReference>
<dbReference type="CDD" id="cd11338">
    <property type="entry name" value="AmyAc_CMD"/>
    <property type="match status" value="1"/>
</dbReference>
<feature type="domain" description="Glycosyl hydrolase family 13 catalytic" evidence="4">
    <location>
        <begin position="134"/>
        <end position="492"/>
    </location>
</feature>
<evidence type="ECO:0000313" key="6">
    <source>
        <dbReference type="Proteomes" id="UP000094578"/>
    </source>
</evidence>
<dbReference type="CDD" id="cd02857">
    <property type="entry name" value="E_set_CDase_PDE_N"/>
    <property type="match status" value="1"/>
</dbReference>
<dbReference type="GO" id="GO:0031216">
    <property type="term" value="F:neopullulanase activity"/>
    <property type="evidence" value="ECO:0007669"/>
    <property type="project" value="UniProtKB-EC"/>
</dbReference>
<name>A0A1E3KY87_9BACL</name>
<dbReference type="Proteomes" id="UP000094578">
    <property type="component" value="Unassembled WGS sequence"/>
</dbReference>
<gene>
    <name evidence="5" type="primary">nplT</name>
    <name evidence="5" type="ORF">PTI45_04274</name>
</gene>
<accession>A0A1E3KY87</accession>
<dbReference type="PATRIC" id="fig|1886670.3.peg.4305"/>
<dbReference type="InterPro" id="IPR004185">
    <property type="entry name" value="Glyco_hydro_13_lg-like_dom"/>
</dbReference>
<dbReference type="PANTHER" id="PTHR10357">
    <property type="entry name" value="ALPHA-AMYLASE FAMILY MEMBER"/>
    <property type="match status" value="1"/>
</dbReference>
<keyword evidence="2 5" id="KW-0378">Hydrolase</keyword>
<organism evidence="5 6">
    <name type="scientific">Paenibacillus nuruki</name>
    <dbReference type="NCBI Taxonomy" id="1886670"/>
    <lineage>
        <taxon>Bacteria</taxon>
        <taxon>Bacillati</taxon>
        <taxon>Bacillota</taxon>
        <taxon>Bacilli</taxon>
        <taxon>Bacillales</taxon>
        <taxon>Paenibacillaceae</taxon>
        <taxon>Paenibacillus</taxon>
    </lineage>
</organism>
<dbReference type="Gene3D" id="2.60.40.1180">
    <property type="entry name" value="Golgi alpha-mannosidase II"/>
    <property type="match status" value="1"/>
</dbReference>
<evidence type="ECO:0000256" key="2">
    <source>
        <dbReference type="ARBA" id="ARBA00022801"/>
    </source>
</evidence>
<evidence type="ECO:0000256" key="1">
    <source>
        <dbReference type="ARBA" id="ARBA00008061"/>
    </source>
</evidence>
<dbReference type="InterPro" id="IPR013780">
    <property type="entry name" value="Glyco_hydro_b"/>
</dbReference>
<protein>
    <submittedName>
        <fullName evidence="5">Neopullulanase</fullName>
        <ecNumber evidence="5">3.2.1.135</ecNumber>
    </submittedName>
</protein>
<dbReference type="RefSeq" id="WP_069329584.1">
    <property type="nucleotide sequence ID" value="NZ_MDER01000086.1"/>
</dbReference>
<keyword evidence="6" id="KW-1185">Reference proteome</keyword>
<dbReference type="EC" id="3.2.1.135" evidence="5"/>
<dbReference type="InterPro" id="IPR045857">
    <property type="entry name" value="O16G_dom_2"/>
</dbReference>
<reference evidence="5 6" key="1">
    <citation type="submission" date="2016-08" db="EMBL/GenBank/DDBJ databases">
        <title>Genome sequencing of Paenibacillus sp. TI45-13ar, isolated from Korean traditional nuruk.</title>
        <authorList>
            <person name="Kim S.-J."/>
        </authorList>
    </citation>
    <scope>NUCLEOTIDE SEQUENCE [LARGE SCALE GENOMIC DNA]</scope>
    <source>
        <strain evidence="5 6">TI45-13ar</strain>
    </source>
</reference>
<dbReference type="AlphaFoldDB" id="A0A1E3KY87"/>
<dbReference type="Gene3D" id="2.60.40.10">
    <property type="entry name" value="Immunoglobulins"/>
    <property type="match status" value="1"/>
</dbReference>
<dbReference type="SUPFAM" id="SSF51445">
    <property type="entry name" value="(Trans)glycosidases"/>
    <property type="match status" value="1"/>
</dbReference>
<dbReference type="Pfam" id="PF16657">
    <property type="entry name" value="Malt_amylase_C"/>
    <property type="match status" value="1"/>
</dbReference>
<dbReference type="Gene3D" id="3.20.20.80">
    <property type="entry name" value="Glycosidases"/>
    <property type="match status" value="1"/>
</dbReference>
<dbReference type="InterPro" id="IPR017853">
    <property type="entry name" value="GH"/>
</dbReference>
<proteinExistence type="inferred from homology"/>
<keyword evidence="3 5" id="KW-0326">Glycosidase</keyword>
<comment type="similarity">
    <text evidence="1">Belongs to the glycosyl hydrolase 13 family.</text>
</comment>
<sequence length="581" mass="68116">MLIEAVYHRPKLNWGYPYDLKTIHLRLRTKKQDVKEVWALAGDKYMWEKSKERVQMHVFATDDWFDYWECEVVPPFRRIKYGFLLKNDDEEIWMDEDKFGKEEPKMDRLFDIPFINPVDVFTPPAWVKDAVFYQIFPERFANGDPSINPKDTLAWGEKPEWFNFFGGDLQGIIDHLDHLTDLGINAIYMTPIFKATTNHKYDTEDYMELDPHFGDKETLKKLITTCHDKGIRVMFDAVFNHSGKTFAPFVDVQEKGEQSKYKDWFHVRKFPLAVEDGIPTYDTFDFEPLMPKLNTENPEVKEYLLNVAKYWVEEFGIDGWRLDVADEVDHHFWREFRQTVKSINPDVYILGEIWHESSPWLQGDQFDAVMNYPFKNAVTDFFVEDTTDALTFAHAIGTQMSRYPRQVTEVSFNLLDSHDTARALTLAKGNKDRLKLAVTFQMTYSGTPCIYYGDEFGMEGDNDPDCRRCMVWDEKDQDLELFAFYQQLIALRKQYPALRQGTFKFLHAKEGNNGLIYERSDDKDTFVIAMNSSSEPVTVSIDVKTTQWENMLDHTTLQVENGRLEEQLPAFAFVILKAVQS</sequence>
<evidence type="ECO:0000256" key="3">
    <source>
        <dbReference type="ARBA" id="ARBA00023295"/>
    </source>
</evidence>
<dbReference type="InterPro" id="IPR006047">
    <property type="entry name" value="GH13_cat_dom"/>
</dbReference>
<dbReference type="InterPro" id="IPR013783">
    <property type="entry name" value="Ig-like_fold"/>
</dbReference>
<dbReference type="SMART" id="SM00642">
    <property type="entry name" value="Aamy"/>
    <property type="match status" value="1"/>
</dbReference>
<dbReference type="InterPro" id="IPR032091">
    <property type="entry name" value="Malt_amylase-like_C"/>
</dbReference>
<dbReference type="Gene3D" id="3.90.400.10">
    <property type="entry name" value="Oligo-1,6-glucosidase, Domain 2"/>
    <property type="match status" value="1"/>
</dbReference>
<dbReference type="GO" id="GO:0005975">
    <property type="term" value="P:carbohydrate metabolic process"/>
    <property type="evidence" value="ECO:0007669"/>
    <property type="project" value="InterPro"/>
</dbReference>
<evidence type="ECO:0000259" key="4">
    <source>
        <dbReference type="SMART" id="SM00642"/>
    </source>
</evidence>
<dbReference type="Pfam" id="PF02903">
    <property type="entry name" value="Alpha-amylase_N"/>
    <property type="match status" value="1"/>
</dbReference>